<accession>A0AAJ0B9I2</accession>
<name>A0AAJ0B9I2_9PEZI</name>
<gene>
    <name evidence="2" type="ORF">QBC47DRAFT_429412</name>
</gene>
<dbReference type="Proteomes" id="UP001239445">
    <property type="component" value="Unassembled WGS sequence"/>
</dbReference>
<protein>
    <submittedName>
        <fullName evidence="2">Heterokaryon incompatibility protein-domain-containing protein</fullName>
    </submittedName>
</protein>
<dbReference type="InterPro" id="IPR052895">
    <property type="entry name" value="HetReg/Transcr_Mod"/>
</dbReference>
<dbReference type="InterPro" id="IPR010730">
    <property type="entry name" value="HET"/>
</dbReference>
<dbReference type="PANTHER" id="PTHR24148">
    <property type="entry name" value="ANKYRIN REPEAT DOMAIN-CONTAINING PROTEIN 39 HOMOLOG-RELATED"/>
    <property type="match status" value="1"/>
</dbReference>
<dbReference type="PANTHER" id="PTHR24148:SF64">
    <property type="entry name" value="HETEROKARYON INCOMPATIBILITY DOMAIN-CONTAINING PROTEIN"/>
    <property type="match status" value="1"/>
</dbReference>
<sequence length="821" mass="90835">MSTSLKDAPKSGITGALCVFREGRIEEIVVSQYCPQRPYVELKLPEDVASVECIVFTTVSHDQGFCDDTSIVGGHEHSNTWFEASVSRPSARDNILPKMIQTNKVAHGTFLEHTNRWHISDPDPSIGAFMSKIEGGDAIRIIPHARWPGWRNYILSARIEAHCGLASPPTHPPMQTAVAQGPVDGEATGHLPLYQPLDSERKEIRLLYIEPGKPEDPLRCRMITAALTSPGVPQFEALSYCWGSAANRTTLSVSIGGLDGQDAATTTVHTLSITASLAEALRHLRRQDGEGVRLLWADAVCINQDDIPERGSQVGIMDEVYAKASAVVVWLGPSDAVTLEAVEFLKTIFQGYIRSTLTTKGHLPFADTLDAEEWNKVVYPKLIRVLSHFFNYPWFRRVWVVQELWLSQKAVICCGDETLTWESVMLANYWMNDAEGGGFAGVSQEPLPSLWSSIAEKQNIVSARSSSSPGYDTAPSSRMKILDLVLEGLVLRATDPRDKIFALLGLGEETYRKSEMSDLLLPDYSKSTSQVYSDFTRWWINTYKSLAILSAVQATSGRTWQGLEYDQASTNSGTIASSDHPSWALAPSGNMRWATRTLGLHPRFRATGNTIAVPERNDPSKHAELILEGELLGTIETIGVYPHYHVVEPDNESDRGDHELHQTFLYLFDPAGAVGVWSNAASLPRGTQEDTQSQRYQQMLLEHYIAHWHRLPRRDGTCRGFPCIPNCFFQAARGGKGGGKLIGLCPVGAREEDIVVLLHGGSVPYILRPTTGLNRDSERPMGTTKTTYKFAGECYVKGEMWGEPFAARRNKGLATECFTLV</sequence>
<dbReference type="EMBL" id="MU839836">
    <property type="protein sequence ID" value="KAK1753962.1"/>
    <property type="molecule type" value="Genomic_DNA"/>
</dbReference>
<dbReference type="AlphaFoldDB" id="A0AAJ0B9I2"/>
<evidence type="ECO:0000313" key="3">
    <source>
        <dbReference type="Proteomes" id="UP001239445"/>
    </source>
</evidence>
<organism evidence="2 3">
    <name type="scientific">Echria macrotheca</name>
    <dbReference type="NCBI Taxonomy" id="438768"/>
    <lineage>
        <taxon>Eukaryota</taxon>
        <taxon>Fungi</taxon>
        <taxon>Dikarya</taxon>
        <taxon>Ascomycota</taxon>
        <taxon>Pezizomycotina</taxon>
        <taxon>Sordariomycetes</taxon>
        <taxon>Sordariomycetidae</taxon>
        <taxon>Sordariales</taxon>
        <taxon>Schizotheciaceae</taxon>
        <taxon>Echria</taxon>
    </lineage>
</organism>
<comment type="caution">
    <text evidence="2">The sequence shown here is derived from an EMBL/GenBank/DDBJ whole genome shotgun (WGS) entry which is preliminary data.</text>
</comment>
<dbReference type="Pfam" id="PF06985">
    <property type="entry name" value="HET"/>
    <property type="match status" value="1"/>
</dbReference>
<keyword evidence="3" id="KW-1185">Reference proteome</keyword>
<proteinExistence type="predicted"/>
<feature type="domain" description="Heterokaryon incompatibility" evidence="1">
    <location>
        <begin position="235"/>
        <end position="403"/>
    </location>
</feature>
<evidence type="ECO:0000313" key="2">
    <source>
        <dbReference type="EMBL" id="KAK1753962.1"/>
    </source>
</evidence>
<reference evidence="2" key="1">
    <citation type="submission" date="2023-06" db="EMBL/GenBank/DDBJ databases">
        <title>Genome-scale phylogeny and comparative genomics of the fungal order Sordariales.</title>
        <authorList>
            <consortium name="Lawrence Berkeley National Laboratory"/>
            <person name="Hensen N."/>
            <person name="Bonometti L."/>
            <person name="Westerberg I."/>
            <person name="Brannstrom I.O."/>
            <person name="Guillou S."/>
            <person name="Cros-Aarteil S."/>
            <person name="Calhoun S."/>
            <person name="Haridas S."/>
            <person name="Kuo A."/>
            <person name="Mondo S."/>
            <person name="Pangilinan J."/>
            <person name="Riley R."/>
            <person name="Labutti K."/>
            <person name="Andreopoulos B."/>
            <person name="Lipzen A."/>
            <person name="Chen C."/>
            <person name="Yanf M."/>
            <person name="Daum C."/>
            <person name="Ng V."/>
            <person name="Clum A."/>
            <person name="Steindorff A."/>
            <person name="Ohm R."/>
            <person name="Martin F."/>
            <person name="Silar P."/>
            <person name="Natvig D."/>
            <person name="Lalanne C."/>
            <person name="Gautier V."/>
            <person name="Ament-Velasquez S.L."/>
            <person name="Kruys A."/>
            <person name="Hutchinson M.I."/>
            <person name="Powell A.J."/>
            <person name="Barry K."/>
            <person name="Miller A.N."/>
            <person name="Grigoriev I.V."/>
            <person name="Debuchy R."/>
            <person name="Gladieux P."/>
            <person name="Thoren M.H."/>
            <person name="Johannesson H."/>
        </authorList>
    </citation>
    <scope>NUCLEOTIDE SEQUENCE</scope>
    <source>
        <strain evidence="2">PSN4</strain>
    </source>
</reference>
<evidence type="ECO:0000259" key="1">
    <source>
        <dbReference type="Pfam" id="PF06985"/>
    </source>
</evidence>